<dbReference type="AlphaFoldDB" id="A0A8X6GBH1"/>
<keyword evidence="2" id="KW-1133">Transmembrane helix</keyword>
<comment type="caution">
    <text evidence="3">The sequence shown here is derived from an EMBL/GenBank/DDBJ whole genome shotgun (WGS) entry which is preliminary data.</text>
</comment>
<feature type="transmembrane region" description="Helical" evidence="2">
    <location>
        <begin position="183"/>
        <end position="204"/>
    </location>
</feature>
<keyword evidence="2" id="KW-0472">Membrane</keyword>
<name>A0A8X6GBH1_TRICU</name>
<feature type="transmembrane region" description="Helical" evidence="2">
    <location>
        <begin position="244"/>
        <end position="267"/>
    </location>
</feature>
<protein>
    <submittedName>
        <fullName evidence="3">Uncharacterized protein</fullName>
    </submittedName>
</protein>
<organism evidence="3 4">
    <name type="scientific">Trichonephila clavata</name>
    <name type="common">Joro spider</name>
    <name type="synonym">Nephila clavata</name>
    <dbReference type="NCBI Taxonomy" id="2740835"/>
    <lineage>
        <taxon>Eukaryota</taxon>
        <taxon>Metazoa</taxon>
        <taxon>Ecdysozoa</taxon>
        <taxon>Arthropoda</taxon>
        <taxon>Chelicerata</taxon>
        <taxon>Arachnida</taxon>
        <taxon>Araneae</taxon>
        <taxon>Araneomorphae</taxon>
        <taxon>Entelegynae</taxon>
        <taxon>Araneoidea</taxon>
        <taxon>Nephilidae</taxon>
        <taxon>Trichonephila</taxon>
    </lineage>
</organism>
<feature type="transmembrane region" description="Helical" evidence="2">
    <location>
        <begin position="211"/>
        <end position="232"/>
    </location>
</feature>
<evidence type="ECO:0000313" key="4">
    <source>
        <dbReference type="Proteomes" id="UP000887116"/>
    </source>
</evidence>
<keyword evidence="4" id="KW-1185">Reference proteome</keyword>
<dbReference type="OrthoDB" id="10636388at2759"/>
<gene>
    <name evidence="3" type="ORF">TNCT_61861</name>
</gene>
<proteinExistence type="predicted"/>
<feature type="region of interest" description="Disordered" evidence="1">
    <location>
        <begin position="38"/>
        <end position="127"/>
    </location>
</feature>
<accession>A0A8X6GBH1</accession>
<dbReference type="EMBL" id="BMAO01025235">
    <property type="protein sequence ID" value="GFR01336.1"/>
    <property type="molecule type" value="Genomic_DNA"/>
</dbReference>
<feature type="region of interest" description="Disordered" evidence="1">
    <location>
        <begin position="1"/>
        <end position="20"/>
    </location>
</feature>
<feature type="compositionally biased region" description="Polar residues" evidence="1">
    <location>
        <begin position="57"/>
        <end position="101"/>
    </location>
</feature>
<keyword evidence="2" id="KW-0812">Transmembrane</keyword>
<evidence type="ECO:0000256" key="2">
    <source>
        <dbReference type="SAM" id="Phobius"/>
    </source>
</evidence>
<sequence length="281" mass="31095">MSTKNIPLIEGSVPEDESVMNSPPIYRKYVALQFSCMESDEESDTGFVSPLEPRSSMYDSTNGNNFSNIEGKSDNIDATSSQEAEEGTNQSNDEPKTTSNDLPAPESSNETDESTNDSQQALINDSSQQTMEGCGRVLSYAKKFRICYTTCIHIFLMALSIFSMFLGLTYWNQCNFATKCMLVLLKGLFILGVVILSPLSFLSAHLNISKYYLAFKVLACICAFGILSSTVFEFSVLPSSALDSFLVNVMIMASFVESLVGVLVYFYRLGHRKLRLNLSSL</sequence>
<feature type="transmembrane region" description="Helical" evidence="2">
    <location>
        <begin position="146"/>
        <end position="171"/>
    </location>
</feature>
<feature type="compositionally biased region" description="Polar residues" evidence="1">
    <location>
        <begin position="116"/>
        <end position="127"/>
    </location>
</feature>
<evidence type="ECO:0000256" key="1">
    <source>
        <dbReference type="SAM" id="MobiDB-lite"/>
    </source>
</evidence>
<reference evidence="3" key="1">
    <citation type="submission" date="2020-07" db="EMBL/GenBank/DDBJ databases">
        <title>Multicomponent nature underlies the extraordinary mechanical properties of spider dragline silk.</title>
        <authorList>
            <person name="Kono N."/>
            <person name="Nakamura H."/>
            <person name="Mori M."/>
            <person name="Yoshida Y."/>
            <person name="Ohtoshi R."/>
            <person name="Malay A.D."/>
            <person name="Moran D.A.P."/>
            <person name="Tomita M."/>
            <person name="Numata K."/>
            <person name="Arakawa K."/>
        </authorList>
    </citation>
    <scope>NUCLEOTIDE SEQUENCE</scope>
</reference>
<dbReference type="Proteomes" id="UP000887116">
    <property type="component" value="Unassembled WGS sequence"/>
</dbReference>
<evidence type="ECO:0000313" key="3">
    <source>
        <dbReference type="EMBL" id="GFR01336.1"/>
    </source>
</evidence>